<dbReference type="SMART" id="SM00233">
    <property type="entry name" value="PH"/>
    <property type="match status" value="1"/>
</dbReference>
<feature type="region of interest" description="Disordered" evidence="2">
    <location>
        <begin position="392"/>
        <end position="431"/>
    </location>
</feature>
<dbReference type="Gene3D" id="2.30.29.30">
    <property type="entry name" value="Pleckstrin-homology domain (PH domain)/Phosphotyrosine-binding domain (PTB)"/>
    <property type="match status" value="1"/>
</dbReference>
<dbReference type="InterPro" id="IPR001849">
    <property type="entry name" value="PH_domain"/>
</dbReference>
<evidence type="ECO:0000259" key="3">
    <source>
        <dbReference type="PROSITE" id="PS50003"/>
    </source>
</evidence>
<dbReference type="SUPFAM" id="SSF50729">
    <property type="entry name" value="PH domain-like"/>
    <property type="match status" value="1"/>
</dbReference>
<keyword evidence="1" id="KW-0175">Coiled coil</keyword>
<dbReference type="CDD" id="cd00821">
    <property type="entry name" value="PH"/>
    <property type="match status" value="1"/>
</dbReference>
<dbReference type="AlphaFoldDB" id="A0AAD5QEY5"/>
<organism evidence="4 5">
    <name type="scientific">Pythium insidiosum</name>
    <name type="common">Pythiosis disease agent</name>
    <dbReference type="NCBI Taxonomy" id="114742"/>
    <lineage>
        <taxon>Eukaryota</taxon>
        <taxon>Sar</taxon>
        <taxon>Stramenopiles</taxon>
        <taxon>Oomycota</taxon>
        <taxon>Peronosporomycetes</taxon>
        <taxon>Pythiales</taxon>
        <taxon>Pythiaceae</taxon>
        <taxon>Pythium</taxon>
    </lineage>
</organism>
<reference evidence="4" key="1">
    <citation type="submission" date="2021-12" db="EMBL/GenBank/DDBJ databases">
        <title>Prjna785345.</title>
        <authorList>
            <person name="Rujirawat T."/>
            <person name="Krajaejun T."/>
        </authorList>
    </citation>
    <scope>NUCLEOTIDE SEQUENCE</scope>
    <source>
        <strain evidence="4">Pi057C3</strain>
    </source>
</reference>
<evidence type="ECO:0000313" key="4">
    <source>
        <dbReference type="EMBL" id="KAJ0409885.1"/>
    </source>
</evidence>
<feature type="coiled-coil region" evidence="1">
    <location>
        <begin position="506"/>
        <end position="583"/>
    </location>
</feature>
<sequence>MELGDFVPLCTAPAGSRELHLRGAGIDVLESARHAARKVAFVAVLQPGDDDALHDGEPGLYVTAKSMNVHDLDAAVLCVTLRHVDLAREPFWGSLLLLLASHLFFVAPAGPITTASFQPLAFLSDFLQWQVRSDGGAKAEDNAAMLKAFVPRLTWVALDLKIKEMEGMETPTKYFEYKLSNPPAHSVDIEAQMLVNGFFTDRDCLLLKSVTLSTPEGHSAPHVLTSPKIMTHALESIHPKPFFGRFLSGGVTLHLLRSLAHCVTSQSSIVLQRVVENVQLSYWKLLLESALEKYSDTMHARLSVYEKVEFNAEYLVDITERKMQNERVTVVSAGQGEFSSFDEFGNLKRQVSTQSSSSSVDTSTEAQTLDTGIFTFLKHRAGRALSKQISKLTSSTSSASTSDGASALGNIPEDEEASAEVTQRQSHHVSVETPEELLAKYNAPLVAYNIPVEYLKTPSEVMPVDLPVLERVHRQAWNDAKEIILPFLYDLRCTDVRLLALAHKEYNRFADACDFKENKLADLEDTHEDSQRLLQQHQQQSEDFAVQEAKLIAEIEMKNKGELDKLRDAIGSANEMIEKALNDQQALYQSTMQATRKTINTIDQVAVKNRVYMGYLERYEKGHVFSKSWRQYYYVLDHATLKCYKSKSAYEEREPPCEAPITLTGYSVVKSRTDESKIKLIPPEAGQMLRFRAPASVGRDAWMKKFMEATQITSGGNHGR</sequence>
<feature type="domain" description="PH" evidence="3">
    <location>
        <begin position="609"/>
        <end position="711"/>
    </location>
</feature>
<gene>
    <name evidence="4" type="ORF">P43SY_005779</name>
</gene>
<feature type="compositionally biased region" description="Low complexity" evidence="2">
    <location>
        <begin position="392"/>
        <end position="408"/>
    </location>
</feature>
<protein>
    <recommendedName>
        <fullName evidence="3">PH domain-containing protein</fullName>
    </recommendedName>
</protein>
<proteinExistence type="predicted"/>
<accession>A0AAD5QEY5</accession>
<dbReference type="Proteomes" id="UP001209570">
    <property type="component" value="Unassembled WGS sequence"/>
</dbReference>
<keyword evidence="5" id="KW-1185">Reference proteome</keyword>
<evidence type="ECO:0000313" key="5">
    <source>
        <dbReference type="Proteomes" id="UP001209570"/>
    </source>
</evidence>
<dbReference type="EMBL" id="JAKCXM010000002">
    <property type="protein sequence ID" value="KAJ0409885.1"/>
    <property type="molecule type" value="Genomic_DNA"/>
</dbReference>
<dbReference type="Pfam" id="PF00169">
    <property type="entry name" value="PH"/>
    <property type="match status" value="1"/>
</dbReference>
<dbReference type="PROSITE" id="PS50003">
    <property type="entry name" value="PH_DOMAIN"/>
    <property type="match status" value="1"/>
</dbReference>
<name>A0AAD5QEY5_PYTIN</name>
<dbReference type="InterPro" id="IPR011993">
    <property type="entry name" value="PH-like_dom_sf"/>
</dbReference>
<comment type="caution">
    <text evidence="4">The sequence shown here is derived from an EMBL/GenBank/DDBJ whole genome shotgun (WGS) entry which is preliminary data.</text>
</comment>
<evidence type="ECO:0000256" key="1">
    <source>
        <dbReference type="SAM" id="Coils"/>
    </source>
</evidence>
<evidence type="ECO:0000256" key="2">
    <source>
        <dbReference type="SAM" id="MobiDB-lite"/>
    </source>
</evidence>